<comment type="caution">
    <text evidence="2">The sequence shown here is derived from an EMBL/GenBank/DDBJ whole genome shotgun (WGS) entry which is preliminary data.</text>
</comment>
<dbReference type="PANTHER" id="PTHR48449">
    <property type="entry name" value="DUF1985 DOMAIN-CONTAINING PROTEIN"/>
    <property type="match status" value="1"/>
</dbReference>
<dbReference type="EMBL" id="JBANAX010000537">
    <property type="protein sequence ID" value="KAL1204455.1"/>
    <property type="molecule type" value="Genomic_DNA"/>
</dbReference>
<sequence>MPDNRRITKNFRPTQFNPSDESHLIAGTSSSQHSTHFDSELPLRLFTTDIYPDARLNIYSKPAILCWIKRYLKGTPKFQKILDFCFGYLFEIYVHRSPISCKLINALLCRQLVTKKKYELWSVFGGKPLRFALSDFGLVTGLPCQKFPEGYEYEEQPVPAIDKHYFLTILLATAQPP</sequence>
<accession>A0ABD1ACF1</accession>
<dbReference type="PANTHER" id="PTHR48449:SF1">
    <property type="entry name" value="DUF1985 DOMAIN-CONTAINING PROTEIN"/>
    <property type="match status" value="1"/>
</dbReference>
<feature type="domain" description="DUF1985" evidence="1">
    <location>
        <begin position="108"/>
        <end position="164"/>
    </location>
</feature>
<protein>
    <recommendedName>
        <fullName evidence="1">DUF1985 domain-containing protein</fullName>
    </recommendedName>
</protein>
<organism evidence="2 3">
    <name type="scientific">Cardamine amara subsp. amara</name>
    <dbReference type="NCBI Taxonomy" id="228776"/>
    <lineage>
        <taxon>Eukaryota</taxon>
        <taxon>Viridiplantae</taxon>
        <taxon>Streptophyta</taxon>
        <taxon>Embryophyta</taxon>
        <taxon>Tracheophyta</taxon>
        <taxon>Spermatophyta</taxon>
        <taxon>Magnoliopsida</taxon>
        <taxon>eudicotyledons</taxon>
        <taxon>Gunneridae</taxon>
        <taxon>Pentapetalae</taxon>
        <taxon>rosids</taxon>
        <taxon>malvids</taxon>
        <taxon>Brassicales</taxon>
        <taxon>Brassicaceae</taxon>
        <taxon>Cardamineae</taxon>
        <taxon>Cardamine</taxon>
    </lineage>
</organism>
<dbReference type="AlphaFoldDB" id="A0ABD1ACF1"/>
<dbReference type="InterPro" id="IPR015410">
    <property type="entry name" value="DUF1985"/>
</dbReference>
<evidence type="ECO:0000259" key="1">
    <source>
        <dbReference type="Pfam" id="PF09331"/>
    </source>
</evidence>
<gene>
    <name evidence="2" type="ORF">V5N11_004041</name>
</gene>
<name>A0ABD1ACF1_CARAN</name>
<evidence type="ECO:0000313" key="3">
    <source>
        <dbReference type="Proteomes" id="UP001558713"/>
    </source>
</evidence>
<keyword evidence="3" id="KW-1185">Reference proteome</keyword>
<dbReference type="Pfam" id="PF09331">
    <property type="entry name" value="DUF1985"/>
    <property type="match status" value="1"/>
</dbReference>
<dbReference type="Proteomes" id="UP001558713">
    <property type="component" value="Unassembled WGS sequence"/>
</dbReference>
<proteinExistence type="predicted"/>
<evidence type="ECO:0000313" key="2">
    <source>
        <dbReference type="EMBL" id="KAL1204455.1"/>
    </source>
</evidence>
<reference evidence="2 3" key="1">
    <citation type="submission" date="2024-04" db="EMBL/GenBank/DDBJ databases">
        <title>Genome assembly C_amara_ONT_v2.</title>
        <authorList>
            <person name="Yant L."/>
            <person name="Moore C."/>
            <person name="Slenker M."/>
        </authorList>
    </citation>
    <scope>NUCLEOTIDE SEQUENCE [LARGE SCALE GENOMIC DNA]</scope>
    <source>
        <tissue evidence="2">Leaf</tissue>
    </source>
</reference>